<evidence type="ECO:0000256" key="2">
    <source>
        <dbReference type="PIRSR" id="PIRSR600760-2"/>
    </source>
</evidence>
<keyword evidence="4" id="KW-1185">Reference proteome</keyword>
<dbReference type="GO" id="GO:0046854">
    <property type="term" value="P:phosphatidylinositol phosphate biosynthetic process"/>
    <property type="evidence" value="ECO:0007669"/>
    <property type="project" value="InterPro"/>
</dbReference>
<keyword evidence="2" id="KW-0479">Metal-binding</keyword>
<dbReference type="Pfam" id="PF00459">
    <property type="entry name" value="Inositol_P"/>
    <property type="match status" value="1"/>
</dbReference>
<sequence length="90" mass="9794">MVASGGQDMHWEIGGWPWDVCAGICILTEAGGVTFGGKDSSLSGEVDAERLACRKYVFVRAIAPAEGETTFETQRRFVKEFYDTTGSIEP</sequence>
<gene>
    <name evidence="3" type="ORF">EHS24_009248</name>
</gene>
<dbReference type="Proteomes" id="UP000279236">
    <property type="component" value="Unassembled WGS sequence"/>
</dbReference>
<dbReference type="OrthoDB" id="10254945at2759"/>
<comment type="caution">
    <text evidence="3">The sequence shown here is derived from an EMBL/GenBank/DDBJ whole genome shotgun (WGS) entry which is preliminary data.</text>
</comment>
<dbReference type="STRING" id="105984.A0A427XL85"/>
<organism evidence="3 4">
    <name type="scientific">Apiotrichum porosum</name>
    <dbReference type="NCBI Taxonomy" id="105984"/>
    <lineage>
        <taxon>Eukaryota</taxon>
        <taxon>Fungi</taxon>
        <taxon>Dikarya</taxon>
        <taxon>Basidiomycota</taxon>
        <taxon>Agaricomycotina</taxon>
        <taxon>Tremellomycetes</taxon>
        <taxon>Trichosporonales</taxon>
        <taxon>Trichosporonaceae</taxon>
        <taxon>Apiotrichum</taxon>
    </lineage>
</organism>
<reference evidence="3 4" key="1">
    <citation type="submission" date="2018-11" db="EMBL/GenBank/DDBJ databases">
        <title>Genome sequence of Apiotrichum porosum DSM 27194.</title>
        <authorList>
            <person name="Aliyu H."/>
            <person name="Gorte O."/>
            <person name="Ochsenreither K."/>
        </authorList>
    </citation>
    <scope>NUCLEOTIDE SEQUENCE [LARGE SCALE GENOMIC DNA]</scope>
    <source>
        <strain evidence="3 4">DSM 27194</strain>
    </source>
</reference>
<dbReference type="AlphaFoldDB" id="A0A427XL85"/>
<accession>A0A427XL85</accession>
<evidence type="ECO:0000256" key="1">
    <source>
        <dbReference type="ARBA" id="ARBA00009759"/>
    </source>
</evidence>
<dbReference type="Gene3D" id="3.40.190.80">
    <property type="match status" value="1"/>
</dbReference>
<dbReference type="PROSITE" id="PS00630">
    <property type="entry name" value="IMP_2"/>
    <property type="match status" value="1"/>
</dbReference>
<dbReference type="EMBL" id="RSCE01000009">
    <property type="protein sequence ID" value="RSH79598.1"/>
    <property type="molecule type" value="Genomic_DNA"/>
</dbReference>
<name>A0A427XL85_9TREE</name>
<comment type="similarity">
    <text evidence="1">Belongs to the inositol monophosphatase superfamily.</text>
</comment>
<keyword evidence="2" id="KW-0460">Magnesium</keyword>
<feature type="binding site" evidence="2">
    <location>
        <position position="19"/>
    </location>
    <ligand>
        <name>Mg(2+)</name>
        <dbReference type="ChEBI" id="CHEBI:18420"/>
        <label>1</label>
        <note>catalytic</note>
    </ligand>
</feature>
<dbReference type="InterPro" id="IPR000760">
    <property type="entry name" value="Inositol_monophosphatase-like"/>
</dbReference>
<proteinExistence type="inferred from homology"/>
<dbReference type="InterPro" id="IPR020550">
    <property type="entry name" value="Inositol_monophosphatase_CS"/>
</dbReference>
<evidence type="ECO:0000313" key="3">
    <source>
        <dbReference type="EMBL" id="RSH79598.1"/>
    </source>
</evidence>
<dbReference type="GeneID" id="39593791"/>
<dbReference type="RefSeq" id="XP_028474707.1">
    <property type="nucleotide sequence ID" value="XM_028624539.1"/>
</dbReference>
<dbReference type="SUPFAM" id="SSF56655">
    <property type="entry name" value="Carbohydrate phosphatase"/>
    <property type="match status" value="1"/>
</dbReference>
<evidence type="ECO:0000313" key="4">
    <source>
        <dbReference type="Proteomes" id="UP000279236"/>
    </source>
</evidence>
<protein>
    <submittedName>
        <fullName evidence="3">Uncharacterized protein</fullName>
    </submittedName>
</protein>
<comment type="cofactor">
    <cofactor evidence="2">
        <name>Mg(2+)</name>
        <dbReference type="ChEBI" id="CHEBI:18420"/>
    </cofactor>
</comment>